<comment type="caution">
    <text evidence="3">The sequence shown here is derived from an EMBL/GenBank/DDBJ whole genome shotgun (WGS) entry which is preliminary data.</text>
</comment>
<keyword evidence="2" id="KW-0732">Signal</keyword>
<feature type="chain" id="PRO_5045290217" description="Tat pathway signal protein" evidence="2">
    <location>
        <begin position="21"/>
        <end position="134"/>
    </location>
</feature>
<reference evidence="4" key="1">
    <citation type="journal article" date="2021" name="Syst. Appl. Microbiol.">
        <title>Roseomonas hellenica sp. nov., isolated from roots of wild-growing Alkanna tinctoria.</title>
        <authorList>
            <person name="Rat A."/>
            <person name="Naranjo H.D."/>
            <person name="Lebbe L."/>
            <person name="Cnockaert M."/>
            <person name="Krigas N."/>
            <person name="Grigoriadou K."/>
            <person name="Maloupa E."/>
            <person name="Willems A."/>
        </authorList>
    </citation>
    <scope>NUCLEOTIDE SEQUENCE [LARGE SCALE GENOMIC DNA]</scope>
    <source>
        <strain evidence="4">LMG 31159</strain>
    </source>
</reference>
<evidence type="ECO:0000256" key="1">
    <source>
        <dbReference type="SAM" id="MobiDB-lite"/>
    </source>
</evidence>
<evidence type="ECO:0000313" key="4">
    <source>
        <dbReference type="Proteomes" id="UP000698752"/>
    </source>
</evidence>
<gene>
    <name evidence="3" type="ORF">GXW78_24990</name>
</gene>
<accession>A0ABS5EPJ2</accession>
<name>A0ABS5EPJ2_9PROT</name>
<evidence type="ECO:0000313" key="3">
    <source>
        <dbReference type="EMBL" id="MBR0652935.1"/>
    </source>
</evidence>
<proteinExistence type="predicted"/>
<evidence type="ECO:0000256" key="2">
    <source>
        <dbReference type="SAM" id="SignalP"/>
    </source>
</evidence>
<organism evidence="3 4">
    <name type="scientific">Neoroseomonas terrae</name>
    <dbReference type="NCBI Taxonomy" id="424799"/>
    <lineage>
        <taxon>Bacteria</taxon>
        <taxon>Pseudomonadati</taxon>
        <taxon>Pseudomonadota</taxon>
        <taxon>Alphaproteobacteria</taxon>
        <taxon>Acetobacterales</taxon>
        <taxon>Acetobacteraceae</taxon>
        <taxon>Neoroseomonas</taxon>
    </lineage>
</organism>
<sequence>MIRHGPFFLALFILSAPAHAQNEPFRIANGAPLRATALYLVRSGGEGWGRNLLPRGPLAPGAALSMRPPEGAGCRFDVRLTLEDGQDVIRRDADVCATRVVVVGEGARTAAPSSPAPPQVGGGDRLPPPAGEGE</sequence>
<protein>
    <recommendedName>
        <fullName evidence="5">Tat pathway signal protein</fullName>
    </recommendedName>
</protein>
<dbReference type="Proteomes" id="UP000698752">
    <property type="component" value="Unassembled WGS sequence"/>
</dbReference>
<evidence type="ECO:0008006" key="5">
    <source>
        <dbReference type="Google" id="ProtNLM"/>
    </source>
</evidence>
<feature type="region of interest" description="Disordered" evidence="1">
    <location>
        <begin position="106"/>
        <end position="134"/>
    </location>
</feature>
<keyword evidence="4" id="KW-1185">Reference proteome</keyword>
<dbReference type="EMBL" id="JAAEDI010000037">
    <property type="protein sequence ID" value="MBR0652935.1"/>
    <property type="molecule type" value="Genomic_DNA"/>
</dbReference>
<feature type="signal peptide" evidence="2">
    <location>
        <begin position="1"/>
        <end position="20"/>
    </location>
</feature>
<dbReference type="RefSeq" id="WP_211871649.1">
    <property type="nucleotide sequence ID" value="NZ_JAAEDI010000037.1"/>
</dbReference>